<dbReference type="SUPFAM" id="SSF89372">
    <property type="entry name" value="Fucose-specific lectin"/>
    <property type="match status" value="2"/>
</dbReference>
<dbReference type="RefSeq" id="WP_377110041.1">
    <property type="nucleotide sequence ID" value="NZ_JBHSNA010000010.1"/>
</dbReference>
<dbReference type="EMBL" id="JBHSNA010000010">
    <property type="protein sequence ID" value="MFC5567071.1"/>
    <property type="molecule type" value="Genomic_DNA"/>
</dbReference>
<organism evidence="1 2">
    <name type="scientific">Rubellimicrobium aerolatum</name>
    <dbReference type="NCBI Taxonomy" id="490979"/>
    <lineage>
        <taxon>Bacteria</taxon>
        <taxon>Pseudomonadati</taxon>
        <taxon>Pseudomonadota</taxon>
        <taxon>Alphaproteobacteria</taxon>
        <taxon>Rhodobacterales</taxon>
        <taxon>Roseobacteraceae</taxon>
        <taxon>Rubellimicrobium</taxon>
    </lineage>
</organism>
<proteinExistence type="predicted"/>
<gene>
    <name evidence="1" type="ORF">ACFPOC_11705</name>
</gene>
<reference evidence="2" key="1">
    <citation type="journal article" date="2019" name="Int. J. Syst. Evol. Microbiol.">
        <title>The Global Catalogue of Microorganisms (GCM) 10K type strain sequencing project: providing services to taxonomists for standard genome sequencing and annotation.</title>
        <authorList>
            <consortium name="The Broad Institute Genomics Platform"/>
            <consortium name="The Broad Institute Genome Sequencing Center for Infectious Disease"/>
            <person name="Wu L."/>
            <person name="Ma J."/>
        </authorList>
    </citation>
    <scope>NUCLEOTIDE SEQUENCE [LARGE SCALE GENOMIC DNA]</scope>
    <source>
        <strain evidence="2">KACC 11588</strain>
    </source>
</reference>
<dbReference type="Gene3D" id="2.120.10.70">
    <property type="entry name" value="Fucose-specific lectin"/>
    <property type="match status" value="1"/>
</dbReference>
<keyword evidence="2" id="KW-1185">Reference proteome</keyword>
<comment type="caution">
    <text evidence="1">The sequence shown here is derived from an EMBL/GenBank/DDBJ whole genome shotgun (WGS) entry which is preliminary data.</text>
</comment>
<name>A0ABW0SDR0_9RHOB</name>
<sequence length="481" mass="48201">MADSHRARRSSDRLARFSGNFAQEAMMVRGQTAASPQYGVADQTDAFFIDGNGQLHVAWVSGAGAWNGPAPIGPAGQFPPGTGVAASPQYGVPDQTDVFAIDTNGQLHVAWVSGVGAWNGPAPIGPAGLFLPGAVAGVAASPQYGVPDQTDVFAVDRNGQLHVAWVSGVGAWNGPAPIGPAGLFPAGAAVAASPQYGVPDQTDVFAIGSNGQLHVAWVSGAGAWNGPAPIGPADLFPPGTGVAASPQYGVDDQTDVFAIDKHGQLHVAWVSGAGAWNGPAPIGPAGLFQPGAVAGIAASPQYGVADQTDVFAVDRNGQLHVAWVSGVGAWNGPAPIGPAGLFPPGTGVAASPQYGVPDQTDVFAIGGNGQLHVAWVSGVGAWNGPVGLAFPPRIAIAALQDGQGRFIEVTGSNFTANGRVSLDYQLKAGGAPANMAVGNLGAQADAKGAIRARIDVALIGLTNAAVKATDQTSNRSATAEI</sequence>
<evidence type="ECO:0000313" key="2">
    <source>
        <dbReference type="Proteomes" id="UP001596056"/>
    </source>
</evidence>
<accession>A0ABW0SDR0</accession>
<dbReference type="Proteomes" id="UP001596056">
    <property type="component" value="Unassembled WGS sequence"/>
</dbReference>
<evidence type="ECO:0000313" key="1">
    <source>
        <dbReference type="EMBL" id="MFC5567071.1"/>
    </source>
</evidence>
<protein>
    <submittedName>
        <fullName evidence="1">Uncharacterized protein</fullName>
    </submittedName>
</protein>